<dbReference type="Proteomes" id="UP001374584">
    <property type="component" value="Unassembled WGS sequence"/>
</dbReference>
<organism evidence="1 2">
    <name type="scientific">Phaseolus coccineus</name>
    <name type="common">Scarlet runner bean</name>
    <name type="synonym">Phaseolus multiflorus</name>
    <dbReference type="NCBI Taxonomy" id="3886"/>
    <lineage>
        <taxon>Eukaryota</taxon>
        <taxon>Viridiplantae</taxon>
        <taxon>Streptophyta</taxon>
        <taxon>Embryophyta</taxon>
        <taxon>Tracheophyta</taxon>
        <taxon>Spermatophyta</taxon>
        <taxon>Magnoliopsida</taxon>
        <taxon>eudicotyledons</taxon>
        <taxon>Gunneridae</taxon>
        <taxon>Pentapetalae</taxon>
        <taxon>rosids</taxon>
        <taxon>fabids</taxon>
        <taxon>Fabales</taxon>
        <taxon>Fabaceae</taxon>
        <taxon>Papilionoideae</taxon>
        <taxon>50 kb inversion clade</taxon>
        <taxon>NPAAA clade</taxon>
        <taxon>indigoferoid/millettioid clade</taxon>
        <taxon>Phaseoleae</taxon>
        <taxon>Phaseolus</taxon>
    </lineage>
</organism>
<keyword evidence="2" id="KW-1185">Reference proteome</keyword>
<comment type="caution">
    <text evidence="1">The sequence shown here is derived from an EMBL/GenBank/DDBJ whole genome shotgun (WGS) entry which is preliminary data.</text>
</comment>
<dbReference type="EMBL" id="JAYMYR010000007">
    <property type="protein sequence ID" value="KAK7352792.1"/>
    <property type="molecule type" value="Genomic_DNA"/>
</dbReference>
<accession>A0AAN9MIZ0</accession>
<evidence type="ECO:0000313" key="1">
    <source>
        <dbReference type="EMBL" id="KAK7352792.1"/>
    </source>
</evidence>
<evidence type="ECO:0000313" key="2">
    <source>
        <dbReference type="Proteomes" id="UP001374584"/>
    </source>
</evidence>
<reference evidence="1 2" key="1">
    <citation type="submission" date="2024-01" db="EMBL/GenBank/DDBJ databases">
        <title>The genomes of 5 underutilized Papilionoideae crops provide insights into root nodulation and disease resistanc.</title>
        <authorList>
            <person name="Jiang F."/>
        </authorList>
    </citation>
    <scope>NUCLEOTIDE SEQUENCE [LARGE SCALE GENOMIC DNA]</scope>
    <source>
        <strain evidence="1">JINMINGXINNONG_FW02</strain>
        <tissue evidence="1">Leaves</tissue>
    </source>
</reference>
<sequence>MVFRTRVWVLVGGRWDLALHCMFCSVAEFGSFWGVRLADLGIGISLIWGRGSLVFFGNGKSCNLVQIEASAG</sequence>
<dbReference type="AlphaFoldDB" id="A0AAN9MIZ0"/>
<proteinExistence type="predicted"/>
<protein>
    <submittedName>
        <fullName evidence="1">Uncharacterized protein</fullName>
    </submittedName>
</protein>
<name>A0AAN9MIZ0_PHACN</name>
<gene>
    <name evidence="1" type="ORF">VNO80_18221</name>
</gene>